<evidence type="ECO:0000256" key="1">
    <source>
        <dbReference type="ARBA" id="ARBA00006397"/>
    </source>
</evidence>
<evidence type="ECO:0000259" key="3">
    <source>
        <dbReference type="PROSITE" id="PS50250"/>
    </source>
</evidence>
<accession>A0A0D7AH94</accession>
<evidence type="ECO:0000313" key="4">
    <source>
        <dbReference type="EMBL" id="KIY51215.1"/>
    </source>
</evidence>
<comment type="similarity">
    <text evidence="1">Belongs to the proteasome subunit p55 family.</text>
</comment>
<reference evidence="4 5" key="1">
    <citation type="journal article" date="2015" name="Fungal Genet. Biol.">
        <title>Evolution of novel wood decay mechanisms in Agaricales revealed by the genome sequences of Fistulina hepatica and Cylindrobasidium torrendii.</title>
        <authorList>
            <person name="Floudas D."/>
            <person name="Held B.W."/>
            <person name="Riley R."/>
            <person name="Nagy L.G."/>
            <person name="Koehler G."/>
            <person name="Ransdell A.S."/>
            <person name="Younus H."/>
            <person name="Chow J."/>
            <person name="Chiniquy J."/>
            <person name="Lipzen A."/>
            <person name="Tritt A."/>
            <person name="Sun H."/>
            <person name="Haridas S."/>
            <person name="LaButti K."/>
            <person name="Ohm R.A."/>
            <person name="Kues U."/>
            <person name="Blanchette R.A."/>
            <person name="Grigoriev I.V."/>
            <person name="Minto R.E."/>
            <person name="Hibbett D.S."/>
        </authorList>
    </citation>
    <scope>NUCLEOTIDE SEQUENCE [LARGE SCALE GENOMIC DNA]</scope>
    <source>
        <strain evidence="4 5">ATCC 64428</strain>
    </source>
</reference>
<dbReference type="AlphaFoldDB" id="A0A0D7AH94"/>
<dbReference type="SMART" id="SM00088">
    <property type="entry name" value="PINT"/>
    <property type="match status" value="1"/>
</dbReference>
<gene>
    <name evidence="4" type="ORF">FISHEDRAFT_64260</name>
</gene>
<dbReference type="GO" id="GO:0005634">
    <property type="term" value="C:nucleus"/>
    <property type="evidence" value="ECO:0007669"/>
    <property type="project" value="UniProtKB-ARBA"/>
</dbReference>
<organism evidence="4 5">
    <name type="scientific">Fistulina hepatica ATCC 64428</name>
    <dbReference type="NCBI Taxonomy" id="1128425"/>
    <lineage>
        <taxon>Eukaryota</taxon>
        <taxon>Fungi</taxon>
        <taxon>Dikarya</taxon>
        <taxon>Basidiomycota</taxon>
        <taxon>Agaricomycotina</taxon>
        <taxon>Agaricomycetes</taxon>
        <taxon>Agaricomycetidae</taxon>
        <taxon>Agaricales</taxon>
        <taxon>Fistulinaceae</taxon>
        <taxon>Fistulina</taxon>
    </lineage>
</organism>
<dbReference type="InterPro" id="IPR036388">
    <property type="entry name" value="WH-like_DNA-bd_sf"/>
</dbReference>
<dbReference type="GO" id="GO:0005737">
    <property type="term" value="C:cytoplasm"/>
    <property type="evidence" value="ECO:0007669"/>
    <property type="project" value="TreeGrafter"/>
</dbReference>
<evidence type="ECO:0000256" key="2">
    <source>
        <dbReference type="ARBA" id="ARBA00022942"/>
    </source>
</evidence>
<feature type="domain" description="PCI" evidence="3">
    <location>
        <begin position="267"/>
        <end position="435"/>
    </location>
</feature>
<dbReference type="InterPro" id="IPR040134">
    <property type="entry name" value="PSMD12/CSN4"/>
</dbReference>
<dbReference type="Proteomes" id="UP000054144">
    <property type="component" value="Unassembled WGS sequence"/>
</dbReference>
<dbReference type="PROSITE" id="PS50250">
    <property type="entry name" value="PCI"/>
    <property type="match status" value="1"/>
</dbReference>
<proteinExistence type="inferred from homology"/>
<dbReference type="PANTHER" id="PTHR10855:SF1">
    <property type="entry name" value="26S PROTEASOME NON-ATPASE REGULATORY SUBUNIT 12"/>
    <property type="match status" value="1"/>
</dbReference>
<dbReference type="PANTHER" id="PTHR10855">
    <property type="entry name" value="26S PROTEASOME NON-ATPASE REGULATORY SUBUNIT 12/COP9 SIGNALOSOME COMPLEX SUBUNIT 4"/>
    <property type="match status" value="1"/>
</dbReference>
<dbReference type="Gene3D" id="1.10.10.10">
    <property type="entry name" value="Winged helix-like DNA-binding domain superfamily/Winged helix DNA-binding domain"/>
    <property type="match status" value="1"/>
</dbReference>
<protein>
    <recommendedName>
        <fullName evidence="3">PCI domain-containing protein</fullName>
    </recommendedName>
</protein>
<dbReference type="Pfam" id="PF01399">
    <property type="entry name" value="PCI"/>
    <property type="match status" value="1"/>
</dbReference>
<dbReference type="OrthoDB" id="268763at2759"/>
<dbReference type="GO" id="GO:0008541">
    <property type="term" value="C:proteasome regulatory particle, lid subcomplex"/>
    <property type="evidence" value="ECO:0007669"/>
    <property type="project" value="TreeGrafter"/>
</dbReference>
<dbReference type="InterPro" id="IPR000717">
    <property type="entry name" value="PCI_dom"/>
</dbReference>
<name>A0A0D7AH94_9AGAR</name>
<dbReference type="InterPro" id="IPR036390">
    <property type="entry name" value="WH_DNA-bd_sf"/>
</dbReference>
<dbReference type="EMBL" id="KN881666">
    <property type="protein sequence ID" value="KIY51215.1"/>
    <property type="molecule type" value="Genomic_DNA"/>
</dbReference>
<dbReference type="InterPro" id="IPR040896">
    <property type="entry name" value="RPN5_C"/>
</dbReference>
<dbReference type="InterPro" id="IPR054559">
    <property type="entry name" value="PSMD12-CSN4-like_N"/>
</dbReference>
<keyword evidence="2" id="KW-0647">Proteasome</keyword>
<keyword evidence="5" id="KW-1185">Reference proteome</keyword>
<evidence type="ECO:0000313" key="5">
    <source>
        <dbReference type="Proteomes" id="UP000054144"/>
    </source>
</evidence>
<dbReference type="Pfam" id="PF18098">
    <property type="entry name" value="RPN5_C"/>
    <property type="match status" value="1"/>
</dbReference>
<sequence>MADNKKQEKDFTKEVDAALPQAEQLIESGKLNDGLEALFSLEKQTRNAADVGSTTRLVKAAMQHCYHARDYDLLNSSVTLLSKKHGQLKGVVQAMVELAMSWLDDIRKRDGTDKWLPLVETLRVVTEGKIFLETPRARVTLALAKYHEGLVTPTSAPEAAKQALQTASDLMSDLQVETYSSMERREKTEFLLEQMRLLILLARQKDQIAGQKAKDALGGGEAEWIKVRVGGRKVNEEFLKEKGNEDLKLKFYDLMIQYALHENSYLDVAKYFEKVWKTPSIQEDEVGKSRETLENIVYYLVLAPHDNEQSNMLHHLYNDPLLLKLELQYNLVKCFVTPELMRWPGIQSIYGPFLRKTPIFSIDKRWEDLHTRIIEHNVRVVSMYYTRITLPRLTTLLDLTPKQTEETLCRLVVSGTIWARIDRPAGIVKFRSKKTAEDVMNDWSSDMKKLLNLVEKTWMGVNAAQAAQAKATASGKA</sequence>
<dbReference type="Pfam" id="PF22241">
    <property type="entry name" value="PSMD12-CSN4_N"/>
    <property type="match status" value="1"/>
</dbReference>
<dbReference type="FunFam" id="1.10.10.10:FF:000070">
    <property type="entry name" value="26S proteasome non-ATPase regulatory subunit 12"/>
    <property type="match status" value="1"/>
</dbReference>
<dbReference type="SUPFAM" id="SSF46785">
    <property type="entry name" value="Winged helix' DNA-binding domain"/>
    <property type="match status" value="1"/>
</dbReference>